<keyword evidence="1" id="KW-1133">Transmembrane helix</keyword>
<keyword evidence="1" id="KW-0472">Membrane</keyword>
<feature type="transmembrane region" description="Helical" evidence="1">
    <location>
        <begin position="25"/>
        <end position="44"/>
    </location>
</feature>
<sequence length="45" mass="5049">MLVSLEVPLILTVNAHESPAPFEAAGLLFILQNFSFIMQVFYSLH</sequence>
<evidence type="ECO:0000256" key="1">
    <source>
        <dbReference type="SAM" id="Phobius"/>
    </source>
</evidence>
<dbReference type="AlphaFoldDB" id="A0A383RKB4"/>
<evidence type="ECO:0000313" key="3">
    <source>
        <dbReference type="Proteomes" id="UP000304148"/>
    </source>
</evidence>
<name>A0A383RKB4_PAEAL</name>
<dbReference type="EMBL" id="LS992241">
    <property type="protein sequence ID" value="SYX87131.1"/>
    <property type="molecule type" value="Genomic_DNA"/>
</dbReference>
<reference evidence="3" key="1">
    <citation type="submission" date="2018-08" db="EMBL/GenBank/DDBJ databases">
        <authorList>
            <person name="Chevrot R."/>
        </authorList>
    </citation>
    <scope>NUCLEOTIDE SEQUENCE [LARGE SCALE GENOMIC DNA]</scope>
</reference>
<dbReference type="Proteomes" id="UP000304148">
    <property type="component" value="Chromosome"/>
</dbReference>
<gene>
    <name evidence="2" type="ORF">PBLR_15560</name>
</gene>
<accession>A0A383RKB4</accession>
<proteinExistence type="predicted"/>
<protein>
    <submittedName>
        <fullName evidence="2">Uncharacterized protein</fullName>
    </submittedName>
</protein>
<evidence type="ECO:0000313" key="2">
    <source>
        <dbReference type="EMBL" id="SYX87131.1"/>
    </source>
</evidence>
<keyword evidence="1" id="KW-0812">Transmembrane</keyword>
<organism evidence="2 3">
    <name type="scientific">Paenibacillus alvei</name>
    <name type="common">Bacillus alvei</name>
    <dbReference type="NCBI Taxonomy" id="44250"/>
    <lineage>
        <taxon>Bacteria</taxon>
        <taxon>Bacillati</taxon>
        <taxon>Bacillota</taxon>
        <taxon>Bacilli</taxon>
        <taxon>Bacillales</taxon>
        <taxon>Paenibacillaceae</taxon>
        <taxon>Paenibacillus</taxon>
    </lineage>
</organism>